<dbReference type="EMBL" id="JQ815363">
    <property type="protein sequence ID" value="AFJ20341.1"/>
    <property type="molecule type" value="Genomic_DNA"/>
</dbReference>
<evidence type="ECO:0000256" key="1">
    <source>
        <dbReference type="SAM" id="MobiDB-lite"/>
    </source>
</evidence>
<proteinExistence type="predicted"/>
<evidence type="ECO:0000313" key="4">
    <source>
        <dbReference type="Proteomes" id="UP000118426"/>
    </source>
</evidence>
<dbReference type="GeneID" id="14011197"/>
<sequence length="121" mass="13873">MNLTEERQDWTVWVFWVYPYSSPTMSSDDEEYMRALTIGIVLAIVIILILYIFGICLTVRKNSVLREDLAKYIMPPSFSMFPSFKRSSVFPEQAAAQQTQRPPPPPPSSKGYKNPPIDVIL</sequence>
<keyword evidence="2" id="KW-0472">Membrane</keyword>
<feature type="transmembrane region" description="Helical" evidence="2">
    <location>
        <begin position="35"/>
        <end position="59"/>
    </location>
</feature>
<dbReference type="RefSeq" id="YP_007003706.1">
    <property type="nucleotide sequence ID" value="NC_019491.1"/>
</dbReference>
<keyword evidence="4" id="KW-1185">Reference proteome</keyword>
<reference evidence="3 4" key="1">
    <citation type="journal article" date="2013" name="J. Virol.">
        <title>Comparative genomics of carp herpesviruses.</title>
        <authorList>
            <person name="Davison A.J."/>
            <person name="Kurobe T."/>
            <person name="Gatherer D."/>
            <person name="Cunningham C."/>
            <person name="Korf I."/>
            <person name="Fukuda H."/>
            <person name="Hedrick R.P."/>
            <person name="Waltzek T.B."/>
        </authorList>
    </citation>
    <scope>NUCLEOTIDE SEQUENCE [LARGE SCALE GENOMIC DNA]</scope>
    <source>
        <strain evidence="3">NG-J1</strain>
    </source>
</reference>
<dbReference type="KEGG" id="vg:14011197"/>
<dbReference type="Proteomes" id="UP000118426">
    <property type="component" value="Segment"/>
</dbReference>
<keyword evidence="2" id="KW-0812">Transmembrane</keyword>
<dbReference type="OrthoDB" id="4313at10239"/>
<name>K7PBK9_9VIRU</name>
<organism evidence="3 4">
    <name type="scientific">Cyprinid herpesvirus 1</name>
    <dbReference type="NCBI Taxonomy" id="317858"/>
    <lineage>
        <taxon>Viruses</taxon>
        <taxon>Duplodnaviria</taxon>
        <taxon>Heunggongvirae</taxon>
        <taxon>Peploviricota</taxon>
        <taxon>Herviviricetes</taxon>
        <taxon>Herpesvirales</taxon>
        <taxon>Alloherpesviridae</taxon>
        <taxon>Cyvirus</taxon>
        <taxon>Cyvirus cyprinidallo1</taxon>
    </lineage>
</organism>
<evidence type="ECO:0000313" key="3">
    <source>
        <dbReference type="EMBL" id="AFJ20341.1"/>
    </source>
</evidence>
<feature type="region of interest" description="Disordered" evidence="1">
    <location>
        <begin position="89"/>
        <end position="121"/>
    </location>
</feature>
<feature type="compositionally biased region" description="Low complexity" evidence="1">
    <location>
        <begin position="91"/>
        <end position="100"/>
    </location>
</feature>
<protein>
    <submittedName>
        <fullName evidence="3">Protein ORF37</fullName>
    </submittedName>
</protein>
<keyword evidence="2" id="KW-1133">Transmembrane helix</keyword>
<evidence type="ECO:0000256" key="2">
    <source>
        <dbReference type="SAM" id="Phobius"/>
    </source>
</evidence>
<accession>K7PBK9</accession>
<gene>
    <name evidence="3" type="ORF">CyHV1_ORF37</name>
</gene>